<dbReference type="AlphaFoldDB" id="A0A927GGI8"/>
<keyword evidence="2" id="KW-1185">Reference proteome</keyword>
<proteinExistence type="predicted"/>
<dbReference type="Proteomes" id="UP000653797">
    <property type="component" value="Unassembled WGS sequence"/>
</dbReference>
<evidence type="ECO:0008006" key="3">
    <source>
        <dbReference type="Google" id="ProtNLM"/>
    </source>
</evidence>
<sequence>MRIRRCKIDLPLPVYSAIKAFFRSFTLSLRALVKAKGVEVIEVIPPALNTGLGGKGLHDHAPSVSGSIDAIFEQLKQNGTDLRHQRRQSQRLRQRFAYLVQPDEAVCLVYLRACLH</sequence>
<dbReference type="InterPro" id="IPR036291">
    <property type="entry name" value="NAD(P)-bd_dom_sf"/>
</dbReference>
<dbReference type="EMBL" id="JACXAA010000013">
    <property type="protein sequence ID" value="MBD2756655.1"/>
    <property type="molecule type" value="Genomic_DNA"/>
</dbReference>
<name>A0A927GGI8_9BACT</name>
<organism evidence="1 2">
    <name type="scientific">Spirosoma validum</name>
    <dbReference type="NCBI Taxonomy" id="2771355"/>
    <lineage>
        <taxon>Bacteria</taxon>
        <taxon>Pseudomonadati</taxon>
        <taxon>Bacteroidota</taxon>
        <taxon>Cytophagia</taxon>
        <taxon>Cytophagales</taxon>
        <taxon>Cytophagaceae</taxon>
        <taxon>Spirosoma</taxon>
    </lineage>
</organism>
<accession>A0A927GGI8</accession>
<evidence type="ECO:0000313" key="2">
    <source>
        <dbReference type="Proteomes" id="UP000653797"/>
    </source>
</evidence>
<evidence type="ECO:0000313" key="1">
    <source>
        <dbReference type="EMBL" id="MBD2756655.1"/>
    </source>
</evidence>
<protein>
    <recommendedName>
        <fullName evidence="3">SDR family NAD(P)-dependent oxidoreductase</fullName>
    </recommendedName>
</protein>
<dbReference type="SUPFAM" id="SSF51735">
    <property type="entry name" value="NAD(P)-binding Rossmann-fold domains"/>
    <property type="match status" value="1"/>
</dbReference>
<reference evidence="1" key="1">
    <citation type="submission" date="2020-09" db="EMBL/GenBank/DDBJ databases">
        <authorList>
            <person name="Kim M.K."/>
        </authorList>
    </citation>
    <scope>NUCLEOTIDE SEQUENCE</scope>
    <source>
        <strain evidence="1">BT704</strain>
    </source>
</reference>
<dbReference type="RefSeq" id="WP_191042273.1">
    <property type="nucleotide sequence ID" value="NZ_JACXAA010000013.1"/>
</dbReference>
<comment type="caution">
    <text evidence="1">The sequence shown here is derived from an EMBL/GenBank/DDBJ whole genome shotgun (WGS) entry which is preliminary data.</text>
</comment>
<gene>
    <name evidence="1" type="ORF">IC230_27480</name>
</gene>